<dbReference type="InterPro" id="IPR036388">
    <property type="entry name" value="WH-like_DNA-bd_sf"/>
</dbReference>
<feature type="region of interest" description="Disordered" evidence="1">
    <location>
        <begin position="18"/>
        <end position="39"/>
    </location>
</feature>
<reference evidence="3" key="1">
    <citation type="submission" date="2024-07" db="EMBL/GenBank/DDBJ databases">
        <title>Complete genome sequences of cellulolytic bacteria, Kitasatospora sp. CMC57 and Streptomyces sp. CMC78, isolated from Japanese agricultural soil.</title>
        <authorList>
            <person name="Hashimoto T."/>
            <person name="Ito M."/>
            <person name="Iwamoto M."/>
            <person name="Fukahori D."/>
            <person name="Shoda T."/>
            <person name="Sakoda M."/>
            <person name="Morohoshi T."/>
            <person name="Mitsuboshi M."/>
            <person name="Nishizawa T."/>
        </authorList>
    </citation>
    <scope>NUCLEOTIDE SEQUENCE</scope>
    <source>
        <strain evidence="3">CMC78</strain>
    </source>
</reference>
<dbReference type="CDD" id="cd00090">
    <property type="entry name" value="HTH_ARSR"/>
    <property type="match status" value="1"/>
</dbReference>
<gene>
    <name evidence="3" type="ORF">SCMC78_47650</name>
</gene>
<dbReference type="SUPFAM" id="SSF46785">
    <property type="entry name" value="Winged helix' DNA-binding domain"/>
    <property type="match status" value="1"/>
</dbReference>
<organism evidence="3">
    <name type="scientific">Streptomyces sp. CMC78</name>
    <dbReference type="NCBI Taxonomy" id="3231512"/>
    <lineage>
        <taxon>Bacteria</taxon>
        <taxon>Bacillati</taxon>
        <taxon>Actinomycetota</taxon>
        <taxon>Actinomycetes</taxon>
        <taxon>Kitasatosporales</taxon>
        <taxon>Streptomycetaceae</taxon>
        <taxon>Streptomyces</taxon>
    </lineage>
</organism>
<protein>
    <recommendedName>
        <fullName evidence="2">HTH arsR-type domain-containing protein</fullName>
    </recommendedName>
</protein>
<name>A0AB33KIJ9_9ACTN</name>
<dbReference type="KEGG" id="stcm:SCMC78_47650"/>
<evidence type="ECO:0000256" key="1">
    <source>
        <dbReference type="SAM" id="MobiDB-lite"/>
    </source>
</evidence>
<dbReference type="Gene3D" id="1.10.10.10">
    <property type="entry name" value="Winged helix-like DNA-binding domain superfamily/Winged helix DNA-binding domain"/>
    <property type="match status" value="1"/>
</dbReference>
<dbReference type="InterPro" id="IPR001845">
    <property type="entry name" value="HTH_ArsR_DNA-bd_dom"/>
</dbReference>
<dbReference type="Pfam" id="PF12840">
    <property type="entry name" value="HTH_20"/>
    <property type="match status" value="1"/>
</dbReference>
<dbReference type="GO" id="GO:0003700">
    <property type="term" value="F:DNA-binding transcription factor activity"/>
    <property type="evidence" value="ECO:0007669"/>
    <property type="project" value="InterPro"/>
</dbReference>
<accession>A0AB33KIJ9</accession>
<feature type="domain" description="HTH arsR-type" evidence="2">
    <location>
        <begin position="48"/>
        <end position="145"/>
    </location>
</feature>
<evidence type="ECO:0000259" key="2">
    <source>
        <dbReference type="SMART" id="SM00418"/>
    </source>
</evidence>
<dbReference type="EMBL" id="AP035884">
    <property type="protein sequence ID" value="BFP54958.1"/>
    <property type="molecule type" value="Genomic_DNA"/>
</dbReference>
<sequence>MQKSLAKDSLHLYCRSMTENENASQGGNAPRPYRHDGTDRRIHNVDARTLRAVAHPLRLRLLNTLREFGPATASKLGERLGESSGATSYHLRQLAESGMVEDAPELGKGRERWWRSVHDGSMFNAADFKTHADPEVRGAIDFVLHETATVHAQELNTWLGTVGDWSEEWQRSWDLSDFKIRLTPELALELSTKIHELVESYRDVVPEDTEGSAVVRTHLHTFPRPSE</sequence>
<dbReference type="SMART" id="SM00418">
    <property type="entry name" value="HTH_ARSR"/>
    <property type="match status" value="1"/>
</dbReference>
<dbReference type="AlphaFoldDB" id="A0AB33KIJ9"/>
<dbReference type="InterPro" id="IPR011991">
    <property type="entry name" value="ArsR-like_HTH"/>
</dbReference>
<dbReference type="InterPro" id="IPR036390">
    <property type="entry name" value="WH_DNA-bd_sf"/>
</dbReference>
<evidence type="ECO:0000313" key="3">
    <source>
        <dbReference type="EMBL" id="BFP54958.1"/>
    </source>
</evidence>
<proteinExistence type="predicted"/>
<feature type="compositionally biased region" description="Polar residues" evidence="1">
    <location>
        <begin position="18"/>
        <end position="27"/>
    </location>
</feature>